<sequence length="62" mass="6814">MRNSKLGANCPGANCCGGELSVFHTGRTVTDLRSRLVPETDQNILLIHYNVLLTLMDLAEKI</sequence>
<dbReference type="Proteomes" id="UP000887565">
    <property type="component" value="Unplaced"/>
</dbReference>
<dbReference type="WBParaSite" id="nRc.2.0.1.t13840-RA">
    <property type="protein sequence ID" value="nRc.2.0.1.t13840-RA"/>
    <property type="gene ID" value="nRc.2.0.1.g13840"/>
</dbReference>
<name>A0A915IJ51_ROMCU</name>
<accession>A0A915IJ51</accession>
<keyword evidence="1" id="KW-1185">Reference proteome</keyword>
<protein>
    <submittedName>
        <fullName evidence="2">Uncharacterized protein</fullName>
    </submittedName>
</protein>
<organism evidence="1 2">
    <name type="scientific">Romanomermis culicivorax</name>
    <name type="common">Nematode worm</name>
    <dbReference type="NCBI Taxonomy" id="13658"/>
    <lineage>
        <taxon>Eukaryota</taxon>
        <taxon>Metazoa</taxon>
        <taxon>Ecdysozoa</taxon>
        <taxon>Nematoda</taxon>
        <taxon>Enoplea</taxon>
        <taxon>Dorylaimia</taxon>
        <taxon>Mermithida</taxon>
        <taxon>Mermithoidea</taxon>
        <taxon>Mermithidae</taxon>
        <taxon>Romanomermis</taxon>
    </lineage>
</organism>
<evidence type="ECO:0000313" key="2">
    <source>
        <dbReference type="WBParaSite" id="nRc.2.0.1.t13840-RA"/>
    </source>
</evidence>
<dbReference type="AlphaFoldDB" id="A0A915IJ51"/>
<proteinExistence type="predicted"/>
<reference evidence="2" key="1">
    <citation type="submission" date="2022-11" db="UniProtKB">
        <authorList>
            <consortium name="WormBaseParasite"/>
        </authorList>
    </citation>
    <scope>IDENTIFICATION</scope>
</reference>
<evidence type="ECO:0000313" key="1">
    <source>
        <dbReference type="Proteomes" id="UP000887565"/>
    </source>
</evidence>